<accession>A0A096PBW8</accession>
<gene>
    <name evidence="1" type="ORF">BN847_0087600</name>
</gene>
<comment type="caution">
    <text evidence="1">The sequence shown here is derived from an EMBL/GenBank/DDBJ whole genome shotgun (WGS) entry which is preliminary data.</text>
</comment>
<sequence length="118" mass="13328">MASVIVFTDFQSNDALGRSVIAEYLDMAARRHCSSVPITITCSQEENLRRLSSSERIRHGKLTDMEVVAHLQDNALIYQWPNDDPLHMELDITELKVDEAAHLILKHVLGVCKELDGQ</sequence>
<reference evidence="1" key="1">
    <citation type="submission" date="2013-05" db="EMBL/GenBank/DDBJ databases">
        <title>Draft genome sequences of six wheat associated Fusarium spp. isolates.</title>
        <authorList>
            <person name="Moolhuijzen P.M."/>
            <person name="Manners J.M."/>
            <person name="Wilcox S."/>
            <person name="Bellgard M.I."/>
            <person name="Gardiner D.M."/>
        </authorList>
    </citation>
    <scope>NUCLEOTIDE SEQUENCE</scope>
    <source>
        <strain evidence="1">CS3427</strain>
        <strain evidence="1">CS3427</strain>
    </source>
</reference>
<protein>
    <submittedName>
        <fullName evidence="1">WGS project CBMD000000000 data, contig CS3427_c000849</fullName>
    </submittedName>
</protein>
<dbReference type="AlphaFoldDB" id="A0A096PBW8"/>
<proteinExistence type="predicted"/>
<name>A0A096PBW8_FUSPS</name>
<organism evidence="1">
    <name type="scientific">Fusarium pseudograminearum CS3427</name>
    <dbReference type="NCBI Taxonomy" id="1318457"/>
    <lineage>
        <taxon>Eukaryota</taxon>
        <taxon>Fungi</taxon>
        <taxon>Dikarya</taxon>
        <taxon>Ascomycota</taxon>
        <taxon>Pezizomycotina</taxon>
        <taxon>Sordariomycetes</taxon>
        <taxon>Hypocreomycetidae</taxon>
        <taxon>Hypocreales</taxon>
        <taxon>Nectriaceae</taxon>
        <taxon>Fusarium</taxon>
    </lineage>
</organism>
<evidence type="ECO:0000313" key="1">
    <source>
        <dbReference type="EMBL" id="CEG02497.1"/>
    </source>
</evidence>
<dbReference type="EMBL" id="CBMD010000848">
    <property type="protein sequence ID" value="CEG02497.1"/>
    <property type="molecule type" value="Genomic_DNA"/>
</dbReference>